<proteinExistence type="predicted"/>
<comment type="caution">
    <text evidence="1">The sequence shown here is derived from an EMBL/GenBank/DDBJ whole genome shotgun (WGS) entry which is preliminary data.</text>
</comment>
<dbReference type="RefSeq" id="WP_346337095.1">
    <property type="nucleotide sequence ID" value="NZ_JBBYXI010000003.1"/>
</dbReference>
<reference evidence="1 2" key="1">
    <citation type="submission" date="2024-04" db="EMBL/GenBank/DDBJ databases">
        <title>A novel species isolated from cricket.</title>
        <authorList>
            <person name="Wang H.-C."/>
        </authorList>
    </citation>
    <scope>NUCLEOTIDE SEQUENCE [LARGE SCALE GENOMIC DNA]</scope>
    <source>
        <strain evidence="1 2">WL0021</strain>
    </source>
</reference>
<organism evidence="1 2">
    <name type="scientific">Hohaiivirga grylli</name>
    <dbReference type="NCBI Taxonomy" id="3133970"/>
    <lineage>
        <taxon>Bacteria</taxon>
        <taxon>Pseudomonadati</taxon>
        <taxon>Pseudomonadota</taxon>
        <taxon>Alphaproteobacteria</taxon>
        <taxon>Hyphomicrobiales</taxon>
        <taxon>Methylobacteriaceae</taxon>
        <taxon>Hohaiivirga</taxon>
    </lineage>
</organism>
<accession>A0ABV0BJ70</accession>
<sequence length="190" mass="22024">MGLMVHSLSNIPDSTNRDYWIYILDYGWKEPLSETLKDNFFKMAEEASANSAVIIRGVGCHFENEVLSWHHINNKSTKNILPAILITNRHPRYFMENSRWHNCNNRIHDDEMNMILIPLNKVCDTPTDVVNLIKSIFSDIYDKTAISKFRIIERIDRRTPGSLADAIIVKPTFMGVGIDLMSLFSYFKKK</sequence>
<evidence type="ECO:0000313" key="1">
    <source>
        <dbReference type="EMBL" id="MEN3931054.1"/>
    </source>
</evidence>
<dbReference type="Proteomes" id="UP001418637">
    <property type="component" value="Unassembled WGS sequence"/>
</dbReference>
<dbReference type="EMBL" id="JBBYXI010000003">
    <property type="protein sequence ID" value="MEN3931054.1"/>
    <property type="molecule type" value="Genomic_DNA"/>
</dbReference>
<name>A0ABV0BJ70_9HYPH</name>
<keyword evidence="2" id="KW-1185">Reference proteome</keyword>
<evidence type="ECO:0000313" key="2">
    <source>
        <dbReference type="Proteomes" id="UP001418637"/>
    </source>
</evidence>
<gene>
    <name evidence="1" type="ORF">WJT86_08290</name>
</gene>
<protein>
    <submittedName>
        <fullName evidence="1">Uncharacterized protein</fullName>
    </submittedName>
</protein>